<dbReference type="Gene3D" id="3.40.50.150">
    <property type="entry name" value="Vaccinia Virus protein VP39"/>
    <property type="match status" value="1"/>
</dbReference>
<dbReference type="Proteomes" id="UP001174694">
    <property type="component" value="Unassembled WGS sequence"/>
</dbReference>
<feature type="compositionally biased region" description="Pro residues" evidence="2">
    <location>
        <begin position="11"/>
        <end position="21"/>
    </location>
</feature>
<accession>A0AA38RJ43</accession>
<reference evidence="3" key="1">
    <citation type="submission" date="2022-07" db="EMBL/GenBank/DDBJ databases">
        <title>Fungi with potential for degradation of polypropylene.</title>
        <authorList>
            <person name="Gostincar C."/>
        </authorList>
    </citation>
    <scope>NUCLEOTIDE SEQUENCE</scope>
    <source>
        <strain evidence="3">EXF-13308</strain>
    </source>
</reference>
<evidence type="ECO:0000313" key="3">
    <source>
        <dbReference type="EMBL" id="KAJ9149241.1"/>
    </source>
</evidence>
<dbReference type="GO" id="GO:0032259">
    <property type="term" value="P:methylation"/>
    <property type="evidence" value="ECO:0007669"/>
    <property type="project" value="UniProtKB-KW"/>
</dbReference>
<comment type="caution">
    <text evidence="3">The sequence shown here is derived from an EMBL/GenBank/DDBJ whole genome shotgun (WGS) entry which is preliminary data.</text>
</comment>
<evidence type="ECO:0000313" key="4">
    <source>
        <dbReference type="Proteomes" id="UP001174694"/>
    </source>
</evidence>
<name>A0AA38RJ43_9PEZI</name>
<feature type="region of interest" description="Disordered" evidence="2">
    <location>
        <begin position="1"/>
        <end position="39"/>
    </location>
</feature>
<dbReference type="EMBL" id="JANBVO010000010">
    <property type="protein sequence ID" value="KAJ9149241.1"/>
    <property type="molecule type" value="Genomic_DNA"/>
</dbReference>
<keyword evidence="3" id="KW-0808">Transferase</keyword>
<keyword evidence="3" id="KW-0489">Methyltransferase</keyword>
<evidence type="ECO:0000256" key="1">
    <source>
        <dbReference type="ARBA" id="ARBA00038158"/>
    </source>
</evidence>
<dbReference type="PANTHER" id="PTHR43591">
    <property type="entry name" value="METHYLTRANSFERASE"/>
    <property type="match status" value="1"/>
</dbReference>
<keyword evidence="4" id="KW-1185">Reference proteome</keyword>
<gene>
    <name evidence="3" type="ORF">NKR23_g4319</name>
</gene>
<sequence>MADQPAGSHHPPQPELVPAPAPEADDENDHNDSALGSVDSLRSSTASLTSSILNYRTFHGRTYHSDRYNVDYFTPNDEQQLESINISYYYLSIILDNRLYLAPIKKDIQKAVDIGTGTGIWAIWPNNTFDFVHMRYLFGAIIGWDLPYQQAYRCCKPEGWFESCEIDPLIYSDDGTTNGVYAVERWNELFREAGKKTGRSFAPVEDNLQANAIKDAGFVHREQANYKVPLGPWAADKKLKEIGQFAQFAMDNDLDGYTMHIWHNVLNWPKEEYPVFLMSVREYLKNRSIHGYMSVRIVYGRKPKDEVSAT</sequence>
<proteinExistence type="inferred from homology"/>
<dbReference type="AlphaFoldDB" id="A0AA38RJ43"/>
<dbReference type="PANTHER" id="PTHR43591:SF10">
    <property type="entry name" value="ABC TRANSMEMBRANE TYPE-1 DOMAIN-CONTAINING PROTEIN-RELATED"/>
    <property type="match status" value="1"/>
</dbReference>
<comment type="similarity">
    <text evidence="1">Belongs to the methyltransferase superfamily. LaeA methyltransferase family.</text>
</comment>
<protein>
    <submittedName>
        <fullName evidence="3">S-adenosyl-L-methionine-dependent methyltransferase</fullName>
    </submittedName>
</protein>
<dbReference type="GO" id="GO:0008168">
    <property type="term" value="F:methyltransferase activity"/>
    <property type="evidence" value="ECO:0007669"/>
    <property type="project" value="UniProtKB-KW"/>
</dbReference>
<dbReference type="InterPro" id="IPR029063">
    <property type="entry name" value="SAM-dependent_MTases_sf"/>
</dbReference>
<evidence type="ECO:0000256" key="2">
    <source>
        <dbReference type="SAM" id="MobiDB-lite"/>
    </source>
</evidence>
<dbReference type="SUPFAM" id="SSF53335">
    <property type="entry name" value="S-adenosyl-L-methionine-dependent methyltransferases"/>
    <property type="match status" value="1"/>
</dbReference>
<organism evidence="3 4">
    <name type="scientific">Pleurostoma richardsiae</name>
    <dbReference type="NCBI Taxonomy" id="41990"/>
    <lineage>
        <taxon>Eukaryota</taxon>
        <taxon>Fungi</taxon>
        <taxon>Dikarya</taxon>
        <taxon>Ascomycota</taxon>
        <taxon>Pezizomycotina</taxon>
        <taxon>Sordariomycetes</taxon>
        <taxon>Sordariomycetidae</taxon>
        <taxon>Calosphaeriales</taxon>
        <taxon>Pleurostomataceae</taxon>
        <taxon>Pleurostoma</taxon>
    </lineage>
</organism>